<dbReference type="EMBL" id="NHYE01005432">
    <property type="protein sequence ID" value="PPQ72932.1"/>
    <property type="molecule type" value="Genomic_DNA"/>
</dbReference>
<feature type="compositionally biased region" description="Low complexity" evidence="1">
    <location>
        <begin position="82"/>
        <end position="98"/>
    </location>
</feature>
<name>A0A409W369_9AGAR</name>
<feature type="compositionally biased region" description="Low complexity" evidence="1">
    <location>
        <begin position="255"/>
        <end position="269"/>
    </location>
</feature>
<evidence type="ECO:0000313" key="2">
    <source>
        <dbReference type="EMBL" id="PPQ72932.1"/>
    </source>
</evidence>
<evidence type="ECO:0000256" key="1">
    <source>
        <dbReference type="SAM" id="MobiDB-lite"/>
    </source>
</evidence>
<feature type="compositionally biased region" description="Basic and acidic residues" evidence="1">
    <location>
        <begin position="1"/>
        <end position="14"/>
    </location>
</feature>
<evidence type="ECO:0008006" key="4">
    <source>
        <dbReference type="Google" id="ProtNLM"/>
    </source>
</evidence>
<protein>
    <recommendedName>
        <fullName evidence="4">DNA/RNA-binding protein Alba-like domain-containing protein</fullName>
    </recommendedName>
</protein>
<feature type="compositionally biased region" description="Basic residues" evidence="1">
    <location>
        <begin position="239"/>
        <end position="254"/>
    </location>
</feature>
<dbReference type="AlphaFoldDB" id="A0A409W369"/>
<sequence>MAQKPDRNDAKDVEMSGPESGATSPATSVAAGVAETATPSTDTVRYVRITAQGKMKTWVGNSLTFLEDLNAEKCLVLHTLPPSIDPSSTPSSLTSEPSGGKVTTKAPAITSKSASSCTSQIPRLLSVVEIIKREFMKKLEETKSTRMRGLEQYNELGNVEALGVVVSNIPAQEDANDGQEESEQEQAEKRRSEMILQAMSGKNHPRQSQTPYMRVTLSLRELPDLVERGATYQPPAVRKLSKSGKARAKKRAKKAQAAALEEAQKAIAADQPPPAQVGAAA</sequence>
<accession>A0A409W369</accession>
<feature type="region of interest" description="Disordered" evidence="1">
    <location>
        <begin position="1"/>
        <end position="37"/>
    </location>
</feature>
<feature type="region of interest" description="Disordered" evidence="1">
    <location>
        <begin position="171"/>
        <end position="190"/>
    </location>
</feature>
<feature type="region of interest" description="Disordered" evidence="1">
    <location>
        <begin position="82"/>
        <end position="109"/>
    </location>
</feature>
<reference evidence="2 3" key="1">
    <citation type="journal article" date="2018" name="Evol. Lett.">
        <title>Horizontal gene cluster transfer increased hallucinogenic mushroom diversity.</title>
        <authorList>
            <person name="Reynolds H.T."/>
            <person name="Vijayakumar V."/>
            <person name="Gluck-Thaler E."/>
            <person name="Korotkin H.B."/>
            <person name="Matheny P.B."/>
            <person name="Slot J.C."/>
        </authorList>
    </citation>
    <scope>NUCLEOTIDE SEQUENCE [LARGE SCALE GENOMIC DNA]</scope>
    <source>
        <strain evidence="2 3">SRW20</strain>
    </source>
</reference>
<organism evidence="2 3">
    <name type="scientific">Gymnopilus dilepis</name>
    <dbReference type="NCBI Taxonomy" id="231916"/>
    <lineage>
        <taxon>Eukaryota</taxon>
        <taxon>Fungi</taxon>
        <taxon>Dikarya</taxon>
        <taxon>Basidiomycota</taxon>
        <taxon>Agaricomycotina</taxon>
        <taxon>Agaricomycetes</taxon>
        <taxon>Agaricomycetidae</taxon>
        <taxon>Agaricales</taxon>
        <taxon>Agaricineae</taxon>
        <taxon>Hymenogastraceae</taxon>
        <taxon>Gymnopilus</taxon>
    </lineage>
</organism>
<keyword evidence="3" id="KW-1185">Reference proteome</keyword>
<feature type="region of interest" description="Disordered" evidence="1">
    <location>
        <begin position="227"/>
        <end position="281"/>
    </location>
</feature>
<dbReference type="STRING" id="231916.A0A409W369"/>
<evidence type="ECO:0000313" key="3">
    <source>
        <dbReference type="Proteomes" id="UP000284706"/>
    </source>
</evidence>
<feature type="compositionally biased region" description="Acidic residues" evidence="1">
    <location>
        <begin position="174"/>
        <end position="185"/>
    </location>
</feature>
<gene>
    <name evidence="2" type="ORF">CVT26_014541</name>
</gene>
<proteinExistence type="predicted"/>
<comment type="caution">
    <text evidence="2">The sequence shown here is derived from an EMBL/GenBank/DDBJ whole genome shotgun (WGS) entry which is preliminary data.</text>
</comment>
<dbReference type="Proteomes" id="UP000284706">
    <property type="component" value="Unassembled WGS sequence"/>
</dbReference>
<dbReference type="OrthoDB" id="424402at2759"/>
<dbReference type="InParanoid" id="A0A409W369"/>